<proteinExistence type="predicted"/>
<evidence type="ECO:0000313" key="1">
    <source>
        <dbReference type="EMBL" id="MFN0256738.1"/>
    </source>
</evidence>
<sequence length="63" mass="7249">MPQLQPIDDAYIDDVIKSNGPYNELLNTTQGVKLRELIKRLRDHIKVGGFEYIEPINEVLDLP</sequence>
<protein>
    <submittedName>
        <fullName evidence="1">Uncharacterized protein</fullName>
    </submittedName>
</protein>
<organism evidence="1 2">
    <name type="scientific">Pedobacter ureilyticus</name>
    <dbReference type="NCBI Taxonomy" id="1393051"/>
    <lineage>
        <taxon>Bacteria</taxon>
        <taxon>Pseudomonadati</taxon>
        <taxon>Bacteroidota</taxon>
        <taxon>Sphingobacteriia</taxon>
        <taxon>Sphingobacteriales</taxon>
        <taxon>Sphingobacteriaceae</taxon>
        <taxon>Pedobacter</taxon>
    </lineage>
</organism>
<comment type="caution">
    <text evidence="1">The sequence shown here is derived from an EMBL/GenBank/DDBJ whole genome shotgun (WGS) entry which is preliminary data.</text>
</comment>
<dbReference type="EMBL" id="SSHJ02000007">
    <property type="protein sequence ID" value="MFN0256738.1"/>
    <property type="molecule type" value="Genomic_DNA"/>
</dbReference>
<dbReference type="Proteomes" id="UP001517247">
    <property type="component" value="Unassembled WGS sequence"/>
</dbReference>
<gene>
    <name evidence="1" type="ORF">E6A44_014205</name>
</gene>
<evidence type="ECO:0000313" key="2">
    <source>
        <dbReference type="Proteomes" id="UP001517247"/>
    </source>
</evidence>
<accession>A0ABW9J876</accession>
<name>A0ABW9J876_9SPHI</name>
<dbReference type="RefSeq" id="WP_138723824.1">
    <property type="nucleotide sequence ID" value="NZ_SSHJ02000007.1"/>
</dbReference>
<reference evidence="1 2" key="1">
    <citation type="submission" date="2024-12" db="EMBL/GenBank/DDBJ databases">
        <authorList>
            <person name="Hu S."/>
        </authorList>
    </citation>
    <scope>NUCLEOTIDE SEQUENCE [LARGE SCALE GENOMIC DNA]</scope>
    <source>
        <strain evidence="1 2">THG-T11</strain>
    </source>
</reference>
<keyword evidence="2" id="KW-1185">Reference proteome</keyword>